<dbReference type="AlphaFoldDB" id="A0A2P5Y4C2"/>
<protein>
    <submittedName>
        <fullName evidence="2">Uncharacterized protein</fullName>
    </submittedName>
</protein>
<evidence type="ECO:0000313" key="3">
    <source>
        <dbReference type="Proteomes" id="UP000239757"/>
    </source>
</evidence>
<gene>
    <name evidence="2" type="ORF">GOBAR_AA10227</name>
</gene>
<name>A0A2P5Y4C2_GOSBA</name>
<feature type="region of interest" description="Disordered" evidence="1">
    <location>
        <begin position="215"/>
        <end position="242"/>
    </location>
</feature>
<evidence type="ECO:0000313" key="2">
    <source>
        <dbReference type="EMBL" id="PPS10417.1"/>
    </source>
</evidence>
<dbReference type="OrthoDB" id="1725265at2759"/>
<organism evidence="2 3">
    <name type="scientific">Gossypium barbadense</name>
    <name type="common">Sea Island cotton</name>
    <name type="synonym">Hibiscus barbadensis</name>
    <dbReference type="NCBI Taxonomy" id="3634"/>
    <lineage>
        <taxon>Eukaryota</taxon>
        <taxon>Viridiplantae</taxon>
        <taxon>Streptophyta</taxon>
        <taxon>Embryophyta</taxon>
        <taxon>Tracheophyta</taxon>
        <taxon>Spermatophyta</taxon>
        <taxon>Magnoliopsida</taxon>
        <taxon>eudicotyledons</taxon>
        <taxon>Gunneridae</taxon>
        <taxon>Pentapetalae</taxon>
        <taxon>rosids</taxon>
        <taxon>malvids</taxon>
        <taxon>Malvales</taxon>
        <taxon>Malvaceae</taxon>
        <taxon>Malvoideae</taxon>
        <taxon>Gossypium</taxon>
    </lineage>
</organism>
<proteinExistence type="predicted"/>
<feature type="region of interest" description="Disordered" evidence="1">
    <location>
        <begin position="1"/>
        <end position="60"/>
    </location>
</feature>
<dbReference type="Proteomes" id="UP000239757">
    <property type="component" value="Unassembled WGS sequence"/>
</dbReference>
<dbReference type="EMBL" id="KZ663728">
    <property type="protein sequence ID" value="PPS10417.1"/>
    <property type="molecule type" value="Genomic_DNA"/>
</dbReference>
<sequence>MKQSLFKLETHSKSIHEPCSSNNKGSINEEQRLPIKELDEWRTQKSRTHDKPKPRHDGLNVLSNQLKVGDKVLLDAADPRICTSEPNGAIPFSILNIFPYGTVESSMIPEWFSSISVVQFRLGDLVRQLSVPEFGVALRLHTEDFMNDDDFDSLHRHIHYSPSNCWKALLPTSATNDPSHCKALALAPSLTYLHAILAHTLIGQMSSQGILTEQEDPEDITDDVPPPHEDPPSQPPPIHRPVHAATSLSDISECLTRFEQQFMKSSKAHYYLGICNSTRKGPPRLPCPVQSRP</sequence>
<feature type="compositionally biased region" description="Basic and acidic residues" evidence="1">
    <location>
        <begin position="27"/>
        <end position="58"/>
    </location>
</feature>
<evidence type="ECO:0000256" key="1">
    <source>
        <dbReference type="SAM" id="MobiDB-lite"/>
    </source>
</evidence>
<accession>A0A2P5Y4C2</accession>
<reference evidence="2 3" key="1">
    <citation type="submission" date="2015-01" db="EMBL/GenBank/DDBJ databases">
        <title>Genome of allotetraploid Gossypium barbadense reveals genomic plasticity and fiber elongation in cotton evolution.</title>
        <authorList>
            <person name="Chen X."/>
            <person name="Liu X."/>
            <person name="Zhao B."/>
            <person name="Zheng H."/>
            <person name="Hu Y."/>
            <person name="Lu G."/>
            <person name="Yang C."/>
            <person name="Chen J."/>
            <person name="Shan C."/>
            <person name="Zhang L."/>
            <person name="Zhou Y."/>
            <person name="Wang L."/>
            <person name="Guo W."/>
            <person name="Bai Y."/>
            <person name="Ruan J."/>
            <person name="Shangguan X."/>
            <person name="Mao Y."/>
            <person name="Jiang J."/>
            <person name="Zhu Y."/>
            <person name="Lei J."/>
            <person name="Kang H."/>
            <person name="Chen S."/>
            <person name="He X."/>
            <person name="Wang R."/>
            <person name="Wang Y."/>
            <person name="Chen J."/>
            <person name="Wang L."/>
            <person name="Yu S."/>
            <person name="Wang B."/>
            <person name="Wei J."/>
            <person name="Song S."/>
            <person name="Lu X."/>
            <person name="Gao Z."/>
            <person name="Gu W."/>
            <person name="Deng X."/>
            <person name="Ma D."/>
            <person name="Wang S."/>
            <person name="Liang W."/>
            <person name="Fang L."/>
            <person name="Cai C."/>
            <person name="Zhu X."/>
            <person name="Zhou B."/>
            <person name="Zhang Y."/>
            <person name="Chen Z."/>
            <person name="Xu S."/>
            <person name="Zhu R."/>
            <person name="Wang S."/>
            <person name="Zhang T."/>
            <person name="Zhao G."/>
        </authorList>
    </citation>
    <scope>NUCLEOTIDE SEQUENCE [LARGE SCALE GENOMIC DNA]</scope>
    <source>
        <strain evidence="3">cv. Xinhai21</strain>
        <tissue evidence="2">Leaf</tissue>
    </source>
</reference>